<comment type="subunit">
    <text evidence="4">Part of the 50S ribosomal subunit.</text>
</comment>
<evidence type="ECO:0000256" key="4">
    <source>
        <dbReference type="HAMAP-Rule" id="MF_01341"/>
    </source>
</evidence>
<dbReference type="RefSeq" id="WP_104206881.1">
    <property type="nucleotide sequence ID" value="NZ_PHHC01000084.1"/>
</dbReference>
<evidence type="ECO:0000313" key="7">
    <source>
        <dbReference type="EMBL" id="PPE03640.1"/>
    </source>
</evidence>
<evidence type="ECO:0000256" key="2">
    <source>
        <dbReference type="ARBA" id="ARBA00022980"/>
    </source>
</evidence>
<dbReference type="GO" id="GO:0006412">
    <property type="term" value="P:translation"/>
    <property type="evidence" value="ECO:0007669"/>
    <property type="project" value="UniProtKB-UniRule"/>
</dbReference>
<dbReference type="InterPro" id="IPR030878">
    <property type="entry name" value="Ribosomal_uL15"/>
</dbReference>
<dbReference type="AlphaFoldDB" id="A0A2S5R8L6"/>
<gene>
    <name evidence="4" type="primary">rplO</name>
    <name evidence="7" type="ORF">HCUR_00868</name>
</gene>
<dbReference type="OrthoDB" id="9810293at2"/>
<evidence type="ECO:0000256" key="3">
    <source>
        <dbReference type="ARBA" id="ARBA00023274"/>
    </source>
</evidence>
<organism evidence="7 8">
    <name type="scientific">Holospora curviuscula</name>
    <dbReference type="NCBI Taxonomy" id="1082868"/>
    <lineage>
        <taxon>Bacteria</taxon>
        <taxon>Pseudomonadati</taxon>
        <taxon>Pseudomonadota</taxon>
        <taxon>Alphaproteobacteria</taxon>
        <taxon>Holosporales</taxon>
        <taxon>Holosporaceae</taxon>
        <taxon>Holospora</taxon>
    </lineage>
</organism>
<evidence type="ECO:0000256" key="5">
    <source>
        <dbReference type="SAM" id="MobiDB-lite"/>
    </source>
</evidence>
<dbReference type="InterPro" id="IPR036227">
    <property type="entry name" value="Ribosomal_uL15/eL18_sf"/>
</dbReference>
<dbReference type="InterPro" id="IPR005749">
    <property type="entry name" value="Ribosomal_uL15_bac-type"/>
</dbReference>
<comment type="similarity">
    <text evidence="1 4">Belongs to the universal ribosomal protein uL15 family.</text>
</comment>
<comment type="function">
    <text evidence="4">Binds to the 23S rRNA.</text>
</comment>
<keyword evidence="4" id="KW-0694">RNA-binding</keyword>
<dbReference type="PANTHER" id="PTHR12934:SF11">
    <property type="entry name" value="LARGE RIBOSOMAL SUBUNIT PROTEIN UL15M"/>
    <property type="match status" value="1"/>
</dbReference>
<comment type="caution">
    <text evidence="7">The sequence shown here is derived from an EMBL/GenBank/DDBJ whole genome shotgun (WGS) entry which is preliminary data.</text>
</comment>
<keyword evidence="8" id="KW-1185">Reference proteome</keyword>
<name>A0A2S5R8L6_9PROT</name>
<accession>A0A2S5R8L6</accession>
<dbReference type="GO" id="GO:0022625">
    <property type="term" value="C:cytosolic large ribosomal subunit"/>
    <property type="evidence" value="ECO:0007669"/>
    <property type="project" value="TreeGrafter"/>
</dbReference>
<evidence type="ECO:0000313" key="8">
    <source>
        <dbReference type="Proteomes" id="UP000239425"/>
    </source>
</evidence>
<feature type="region of interest" description="Disordered" evidence="5">
    <location>
        <begin position="16"/>
        <end position="43"/>
    </location>
</feature>
<dbReference type="PANTHER" id="PTHR12934">
    <property type="entry name" value="50S RIBOSOMAL PROTEIN L15"/>
    <property type="match status" value="1"/>
</dbReference>
<evidence type="ECO:0000259" key="6">
    <source>
        <dbReference type="Pfam" id="PF00828"/>
    </source>
</evidence>
<dbReference type="GO" id="GO:0019843">
    <property type="term" value="F:rRNA binding"/>
    <property type="evidence" value="ECO:0007669"/>
    <property type="project" value="UniProtKB-UniRule"/>
</dbReference>
<dbReference type="InterPro" id="IPR021131">
    <property type="entry name" value="Ribosomal_uL15/eL18"/>
</dbReference>
<keyword evidence="2 4" id="KW-0689">Ribosomal protein</keyword>
<dbReference type="GO" id="GO:0003735">
    <property type="term" value="F:structural constituent of ribosome"/>
    <property type="evidence" value="ECO:0007669"/>
    <property type="project" value="InterPro"/>
</dbReference>
<keyword evidence="4" id="KW-0699">rRNA-binding</keyword>
<dbReference type="NCBIfam" id="TIGR01071">
    <property type="entry name" value="rplO_bact"/>
    <property type="match status" value="1"/>
</dbReference>
<dbReference type="Proteomes" id="UP000239425">
    <property type="component" value="Unassembled WGS sequence"/>
</dbReference>
<protein>
    <recommendedName>
        <fullName evidence="4">Large ribosomal subunit protein uL15</fullName>
    </recommendedName>
</protein>
<dbReference type="SUPFAM" id="SSF52080">
    <property type="entry name" value="Ribosomal proteins L15p and L18e"/>
    <property type="match status" value="1"/>
</dbReference>
<dbReference type="Gene3D" id="3.100.10.10">
    <property type="match status" value="1"/>
</dbReference>
<proteinExistence type="inferred from homology"/>
<reference evidence="7 8" key="1">
    <citation type="submission" date="2017-11" db="EMBL/GenBank/DDBJ databases">
        <title>Comparative genomic analysis of Holospora spp., intranuclear symbionts of paramecia.</title>
        <authorList>
            <person name="Garushyants S.K."/>
            <person name="Beliavskaya A."/>
            <person name="Malko D.B."/>
            <person name="Logacheva M.D."/>
            <person name="Rautian M.S."/>
            <person name="Gelfand M.S."/>
        </authorList>
    </citation>
    <scope>NUCLEOTIDE SEQUENCE [LARGE SCALE GENOMIC DNA]</scope>
    <source>
        <strain evidence="8">02AZ16</strain>
    </source>
</reference>
<evidence type="ECO:0000256" key="1">
    <source>
        <dbReference type="ARBA" id="ARBA00007320"/>
    </source>
</evidence>
<dbReference type="EMBL" id="PHHC01000084">
    <property type="protein sequence ID" value="PPE03640.1"/>
    <property type="molecule type" value="Genomic_DNA"/>
</dbReference>
<dbReference type="HAMAP" id="MF_01341">
    <property type="entry name" value="Ribosomal_uL15"/>
    <property type="match status" value="1"/>
</dbReference>
<keyword evidence="3 4" id="KW-0687">Ribonucleoprotein</keyword>
<sequence length="154" mass="16674">MLNDLKDCLGARKASRRVGRGIGSGRGKTSSRGGKGQTARSGVSIKGFEGGQMPLCRRLPKMGFVPFRRSRFCSVNLDRIQQAIDSGCLDVSFPITLDVLVEKGFFKKKVFPLKILGRGTLSYPVHIVADAFSCQAQSKIHSVKGTCVLVSKTP</sequence>
<dbReference type="Pfam" id="PF00828">
    <property type="entry name" value="Ribosomal_L27A"/>
    <property type="match status" value="1"/>
</dbReference>
<feature type="domain" description="Large ribosomal subunit protein uL15/eL18" evidence="6">
    <location>
        <begin position="75"/>
        <end position="148"/>
    </location>
</feature>